<sequence length="87" mass="9432">MKVLESESSKSSVHSASNSADSADMHKICILSSRGRSQSSFGLLVIVLVNRVSSPSHPHPSNNHPRLSTLPAIVLCIPLLFRRIITD</sequence>
<reference evidence="3" key="2">
    <citation type="submission" date="2015-01" db="EMBL/GenBank/DDBJ databases">
        <title>Evolutionary Origins and Diversification of the Mycorrhizal Mutualists.</title>
        <authorList>
            <consortium name="DOE Joint Genome Institute"/>
            <consortium name="Mycorrhizal Genomics Consortium"/>
            <person name="Kohler A."/>
            <person name="Kuo A."/>
            <person name="Nagy L.G."/>
            <person name="Floudas D."/>
            <person name="Copeland A."/>
            <person name="Barry K.W."/>
            <person name="Cichocki N."/>
            <person name="Veneault-Fourrey C."/>
            <person name="LaButti K."/>
            <person name="Lindquist E.A."/>
            <person name="Lipzen A."/>
            <person name="Lundell T."/>
            <person name="Morin E."/>
            <person name="Murat C."/>
            <person name="Riley R."/>
            <person name="Ohm R."/>
            <person name="Sun H."/>
            <person name="Tunlid A."/>
            <person name="Henrissat B."/>
            <person name="Grigoriev I.V."/>
            <person name="Hibbett D.S."/>
            <person name="Martin F."/>
        </authorList>
    </citation>
    <scope>NUCLEOTIDE SEQUENCE [LARGE SCALE GENOMIC DNA]</scope>
    <source>
        <strain evidence="3">LaAM-08-1</strain>
    </source>
</reference>
<name>A0A0C9WNL1_9AGAR</name>
<dbReference type="EMBL" id="KN838651">
    <property type="protein sequence ID" value="KIJ99219.1"/>
    <property type="molecule type" value="Genomic_DNA"/>
</dbReference>
<feature type="compositionally biased region" description="Low complexity" evidence="1">
    <location>
        <begin position="9"/>
        <end position="22"/>
    </location>
</feature>
<evidence type="ECO:0000313" key="3">
    <source>
        <dbReference type="Proteomes" id="UP000054477"/>
    </source>
</evidence>
<protein>
    <submittedName>
        <fullName evidence="2">Uncharacterized protein</fullName>
    </submittedName>
</protein>
<feature type="region of interest" description="Disordered" evidence="1">
    <location>
        <begin position="1"/>
        <end position="22"/>
    </location>
</feature>
<proteinExistence type="predicted"/>
<gene>
    <name evidence="2" type="ORF">K443DRAFT_177915</name>
</gene>
<dbReference type="HOGENOM" id="CLU_2483679_0_0_1"/>
<dbReference type="Proteomes" id="UP000054477">
    <property type="component" value="Unassembled WGS sequence"/>
</dbReference>
<evidence type="ECO:0000313" key="2">
    <source>
        <dbReference type="EMBL" id="KIJ99219.1"/>
    </source>
</evidence>
<evidence type="ECO:0000256" key="1">
    <source>
        <dbReference type="SAM" id="MobiDB-lite"/>
    </source>
</evidence>
<accession>A0A0C9WNL1</accession>
<keyword evidence="3" id="KW-1185">Reference proteome</keyword>
<organism evidence="2 3">
    <name type="scientific">Laccaria amethystina LaAM-08-1</name>
    <dbReference type="NCBI Taxonomy" id="1095629"/>
    <lineage>
        <taxon>Eukaryota</taxon>
        <taxon>Fungi</taxon>
        <taxon>Dikarya</taxon>
        <taxon>Basidiomycota</taxon>
        <taxon>Agaricomycotina</taxon>
        <taxon>Agaricomycetes</taxon>
        <taxon>Agaricomycetidae</taxon>
        <taxon>Agaricales</taxon>
        <taxon>Agaricineae</taxon>
        <taxon>Hydnangiaceae</taxon>
        <taxon>Laccaria</taxon>
    </lineage>
</organism>
<reference evidence="2 3" key="1">
    <citation type="submission" date="2014-04" db="EMBL/GenBank/DDBJ databases">
        <authorList>
            <consortium name="DOE Joint Genome Institute"/>
            <person name="Kuo A."/>
            <person name="Kohler A."/>
            <person name="Nagy L.G."/>
            <person name="Floudas D."/>
            <person name="Copeland A."/>
            <person name="Barry K.W."/>
            <person name="Cichocki N."/>
            <person name="Veneault-Fourrey C."/>
            <person name="LaButti K."/>
            <person name="Lindquist E.A."/>
            <person name="Lipzen A."/>
            <person name="Lundell T."/>
            <person name="Morin E."/>
            <person name="Murat C."/>
            <person name="Sun H."/>
            <person name="Tunlid A."/>
            <person name="Henrissat B."/>
            <person name="Grigoriev I.V."/>
            <person name="Hibbett D.S."/>
            <person name="Martin F."/>
            <person name="Nordberg H.P."/>
            <person name="Cantor M.N."/>
            <person name="Hua S.X."/>
        </authorList>
    </citation>
    <scope>NUCLEOTIDE SEQUENCE [LARGE SCALE GENOMIC DNA]</scope>
    <source>
        <strain evidence="2 3">LaAM-08-1</strain>
    </source>
</reference>
<dbReference type="AlphaFoldDB" id="A0A0C9WNL1"/>